<dbReference type="EMBL" id="CAJFDI010000005">
    <property type="protein sequence ID" value="CAD5232024.1"/>
    <property type="molecule type" value="Genomic_DNA"/>
</dbReference>
<sequence length="353" mass="38906">MTPFYVNLANRYTKPMKPLWLLLTFLAFTWAQEWDASNYPNPTATGFRQCKMKSRAQICDPDGILSEQERYRLNHELTQLEAKTRQDYAQNFCEKKGISAAIALAKHVRGGSDAHVRAMANELRSTWTLDQQCLKSMVIVLAVDDRKFWVARDDRIPVYANEFTQIFNLQKPLFQQKKYQQALINVLHETWTRTSEKQGQLPAAPGGTSDGGRKGPIGGGGFPMKIPSIPTWVILAIVFVVVPTLICCCICYCCCCKNKGEREAVPDAEGGGQQQGGGGGSGMRTFFQSMAGSYVMQMIMNCIRNQGQRRSAAPGGGGYPGGYQPGVPQPQAKEGQGLYPNQAVKDEGGGGSW</sequence>
<dbReference type="EMBL" id="CAJFCV020000005">
    <property type="protein sequence ID" value="CAG9123800.1"/>
    <property type="molecule type" value="Genomic_DNA"/>
</dbReference>
<reference evidence="4" key="1">
    <citation type="submission" date="2020-09" db="EMBL/GenBank/DDBJ databases">
        <authorList>
            <person name="Kikuchi T."/>
        </authorList>
    </citation>
    <scope>NUCLEOTIDE SEQUENCE</scope>
    <source>
        <strain evidence="4">Ka4C1</strain>
    </source>
</reference>
<feature type="region of interest" description="Disordered" evidence="1">
    <location>
        <begin position="309"/>
        <end position="353"/>
    </location>
</feature>
<dbReference type="OrthoDB" id="5813772at2759"/>
<dbReference type="Gene3D" id="3.10.310.50">
    <property type="match status" value="1"/>
</dbReference>
<feature type="compositionally biased region" description="Gly residues" evidence="1">
    <location>
        <begin position="208"/>
        <end position="219"/>
    </location>
</feature>
<keyword evidence="5" id="KW-1185">Reference proteome</keyword>
<proteinExistence type="predicted"/>
<feature type="signal peptide" evidence="3">
    <location>
        <begin position="1"/>
        <end position="31"/>
    </location>
</feature>
<dbReference type="InterPro" id="IPR033438">
    <property type="entry name" value="MOLO1"/>
</dbReference>
<dbReference type="SMR" id="A0A811LXL5"/>
<evidence type="ECO:0000256" key="2">
    <source>
        <dbReference type="SAM" id="Phobius"/>
    </source>
</evidence>
<protein>
    <submittedName>
        <fullName evidence="4">(pine wood nematode) hypothetical protein</fullName>
    </submittedName>
</protein>
<feature type="compositionally biased region" description="Basic and acidic residues" evidence="1">
    <location>
        <begin position="344"/>
        <end position="353"/>
    </location>
</feature>
<dbReference type="PANTHER" id="PTHR33748">
    <property type="entry name" value="PROTEIN CBG04600"/>
    <property type="match status" value="1"/>
</dbReference>
<dbReference type="Pfam" id="PF17175">
    <property type="entry name" value="MOLO1"/>
    <property type="match status" value="1"/>
</dbReference>
<dbReference type="PANTHER" id="PTHR33748:SF6">
    <property type="entry name" value="TPM_PHOSPHATASE DOMAIN-CONTAINING PROTEIN"/>
    <property type="match status" value="1"/>
</dbReference>
<keyword evidence="2" id="KW-0472">Membrane</keyword>
<feature type="compositionally biased region" description="Gly residues" evidence="1">
    <location>
        <begin position="314"/>
        <end position="324"/>
    </location>
</feature>
<accession>A0A811LXL5</accession>
<name>A0A811LXL5_BURXY</name>
<keyword evidence="3" id="KW-0732">Signal</keyword>
<evidence type="ECO:0000256" key="3">
    <source>
        <dbReference type="SAM" id="SignalP"/>
    </source>
</evidence>
<dbReference type="Proteomes" id="UP000659654">
    <property type="component" value="Unassembled WGS sequence"/>
</dbReference>
<gene>
    <name evidence="4" type="ORF">BXYJ_LOCUS12115</name>
</gene>
<comment type="caution">
    <text evidence="4">The sequence shown here is derived from an EMBL/GenBank/DDBJ whole genome shotgun (WGS) entry which is preliminary data.</text>
</comment>
<evidence type="ECO:0000256" key="1">
    <source>
        <dbReference type="SAM" id="MobiDB-lite"/>
    </source>
</evidence>
<keyword evidence="2" id="KW-1133">Transmembrane helix</keyword>
<organism evidence="4 5">
    <name type="scientific">Bursaphelenchus xylophilus</name>
    <name type="common">Pinewood nematode worm</name>
    <name type="synonym">Aphelenchoides xylophilus</name>
    <dbReference type="NCBI Taxonomy" id="6326"/>
    <lineage>
        <taxon>Eukaryota</taxon>
        <taxon>Metazoa</taxon>
        <taxon>Ecdysozoa</taxon>
        <taxon>Nematoda</taxon>
        <taxon>Chromadorea</taxon>
        <taxon>Rhabditida</taxon>
        <taxon>Tylenchina</taxon>
        <taxon>Tylenchomorpha</taxon>
        <taxon>Aphelenchoidea</taxon>
        <taxon>Aphelenchoididae</taxon>
        <taxon>Bursaphelenchus</taxon>
    </lineage>
</organism>
<feature type="region of interest" description="Disordered" evidence="1">
    <location>
        <begin position="195"/>
        <end position="219"/>
    </location>
</feature>
<dbReference type="AlphaFoldDB" id="A0A811LXL5"/>
<feature type="transmembrane region" description="Helical" evidence="2">
    <location>
        <begin position="232"/>
        <end position="255"/>
    </location>
</feature>
<evidence type="ECO:0000313" key="5">
    <source>
        <dbReference type="Proteomes" id="UP000659654"/>
    </source>
</evidence>
<keyword evidence="2" id="KW-0812">Transmembrane</keyword>
<dbReference type="Proteomes" id="UP000582659">
    <property type="component" value="Unassembled WGS sequence"/>
</dbReference>
<dbReference type="GO" id="GO:0005892">
    <property type="term" value="C:acetylcholine-gated channel complex"/>
    <property type="evidence" value="ECO:0007669"/>
    <property type="project" value="InterPro"/>
</dbReference>
<feature type="chain" id="PRO_5036221533" evidence="3">
    <location>
        <begin position="32"/>
        <end position="353"/>
    </location>
</feature>
<evidence type="ECO:0000313" key="4">
    <source>
        <dbReference type="EMBL" id="CAD5232024.1"/>
    </source>
</evidence>